<feature type="region of interest" description="Disordered" evidence="10">
    <location>
        <begin position="1"/>
        <end position="22"/>
    </location>
</feature>
<comment type="subcellular location">
    <subcellularLocation>
        <location evidence="1">Membrane</location>
        <topology evidence="1">Single-pass membrane protein</topology>
    </subcellularLocation>
</comment>
<sequence>MTDRDESIANDLKSAKELSGNSDELNAQGVQIIDNAKAEASAIIEKSIEEAKNIASDNIAKKQQKLDLDYQVFIDKLNKEKDDLKSALLNEMPLVKESLKVKLGNL</sequence>
<keyword evidence="7" id="KW-0406">Ion transport</keyword>
<keyword evidence="4" id="KW-0812">Transmembrane</keyword>
<evidence type="ECO:0000256" key="1">
    <source>
        <dbReference type="ARBA" id="ARBA00004167"/>
    </source>
</evidence>
<evidence type="ECO:0000256" key="3">
    <source>
        <dbReference type="ARBA" id="ARBA00022547"/>
    </source>
</evidence>
<name>A0A1W1EJA3_9ZZZZ</name>
<dbReference type="GO" id="GO:0016787">
    <property type="term" value="F:hydrolase activity"/>
    <property type="evidence" value="ECO:0007669"/>
    <property type="project" value="UniProtKB-KW"/>
</dbReference>
<proteinExistence type="predicted"/>
<dbReference type="EMBL" id="FRYL01000021">
    <property type="protein sequence ID" value="SHO80940.1"/>
    <property type="molecule type" value="Genomic_DNA"/>
</dbReference>
<keyword evidence="3" id="KW-0138">CF(0)</keyword>
<dbReference type="GO" id="GO:0015078">
    <property type="term" value="F:proton transmembrane transporter activity"/>
    <property type="evidence" value="ECO:0007669"/>
    <property type="project" value="InterPro"/>
</dbReference>
<evidence type="ECO:0000313" key="11">
    <source>
        <dbReference type="EMBL" id="SHO80940.1"/>
    </source>
</evidence>
<keyword evidence="2" id="KW-0813">Transport</keyword>
<evidence type="ECO:0000256" key="7">
    <source>
        <dbReference type="ARBA" id="ARBA00023065"/>
    </source>
</evidence>
<gene>
    <name evidence="11" type="ORF">MNB_SV-15-591</name>
</gene>
<evidence type="ECO:0000256" key="10">
    <source>
        <dbReference type="SAM" id="MobiDB-lite"/>
    </source>
</evidence>
<keyword evidence="6" id="KW-1133">Transmembrane helix</keyword>
<dbReference type="Gene3D" id="6.10.250.1580">
    <property type="match status" value="1"/>
</dbReference>
<dbReference type="Pfam" id="PF00430">
    <property type="entry name" value="ATP-synt_B"/>
    <property type="match status" value="1"/>
</dbReference>
<accession>A0A1W1EJA3</accession>
<comment type="function">
    <text evidence="9">F(1)F(0) ATP synthase produces ATP from ADP in the presence of a proton or sodium gradient. F-type ATPases consist of two structural domains, F(1) containing the extramembraneous catalytic core and F(0) containing the membrane proton channel, linked together by a central stalk and a peripheral stalk. During catalysis, ATP synthesis in the catalytic domain of F(1) is coupled via a rotary mechanism of the central stalk subunits to proton translocation.</text>
</comment>
<reference evidence="11" key="1">
    <citation type="submission" date="2016-10" db="EMBL/GenBank/DDBJ databases">
        <authorList>
            <person name="de Groot N.N."/>
        </authorList>
    </citation>
    <scope>NUCLEOTIDE SEQUENCE</scope>
</reference>
<protein>
    <submittedName>
        <fullName evidence="11">ATP synthase F0 sector subunit b</fullName>
        <ecNumber evidence="11">3.6.3.14</ecNumber>
    </submittedName>
</protein>
<dbReference type="GO" id="GO:0045259">
    <property type="term" value="C:proton-transporting ATP synthase complex"/>
    <property type="evidence" value="ECO:0007669"/>
    <property type="project" value="UniProtKB-KW"/>
</dbReference>
<keyword evidence="8" id="KW-0472">Membrane</keyword>
<dbReference type="GO" id="GO:0015986">
    <property type="term" value="P:proton motive force-driven ATP synthesis"/>
    <property type="evidence" value="ECO:0007669"/>
    <property type="project" value="InterPro"/>
</dbReference>
<evidence type="ECO:0000256" key="5">
    <source>
        <dbReference type="ARBA" id="ARBA00022781"/>
    </source>
</evidence>
<organism evidence="11">
    <name type="scientific">hydrothermal vent metagenome</name>
    <dbReference type="NCBI Taxonomy" id="652676"/>
    <lineage>
        <taxon>unclassified sequences</taxon>
        <taxon>metagenomes</taxon>
        <taxon>ecological metagenomes</taxon>
    </lineage>
</organism>
<dbReference type="InterPro" id="IPR002146">
    <property type="entry name" value="ATP_synth_b/b'su_bac/chlpt"/>
</dbReference>
<dbReference type="AlphaFoldDB" id="A0A1W1EJA3"/>
<keyword evidence="11" id="KW-0378">Hydrolase</keyword>
<evidence type="ECO:0000256" key="9">
    <source>
        <dbReference type="ARBA" id="ARBA00025198"/>
    </source>
</evidence>
<evidence type="ECO:0000256" key="2">
    <source>
        <dbReference type="ARBA" id="ARBA00022448"/>
    </source>
</evidence>
<evidence type="ECO:0000256" key="4">
    <source>
        <dbReference type="ARBA" id="ARBA00022692"/>
    </source>
</evidence>
<evidence type="ECO:0000256" key="8">
    <source>
        <dbReference type="ARBA" id="ARBA00023136"/>
    </source>
</evidence>
<evidence type="ECO:0000256" key="6">
    <source>
        <dbReference type="ARBA" id="ARBA00022989"/>
    </source>
</evidence>
<dbReference type="EC" id="3.6.3.14" evidence="11"/>
<keyword evidence="5" id="KW-0375">Hydrogen ion transport</keyword>